<gene>
    <name evidence="1" type="ORF">GCM10019998_17450</name>
</gene>
<evidence type="ECO:0000313" key="2">
    <source>
        <dbReference type="Proteomes" id="UP001501577"/>
    </source>
</evidence>
<sequence>MIESCRIPKSKNGTVKSDAFKRNRLYNEKIEMHSLAANKTIAGKKYQNKKIGENVDIICSPF</sequence>
<evidence type="ECO:0000313" key="1">
    <source>
        <dbReference type="EMBL" id="GAA3021590.1"/>
    </source>
</evidence>
<protein>
    <submittedName>
        <fullName evidence="1">Uncharacterized protein</fullName>
    </submittedName>
</protein>
<comment type="caution">
    <text evidence="1">The sequence shown here is derived from an EMBL/GenBank/DDBJ whole genome shotgun (WGS) entry which is preliminary data.</text>
</comment>
<dbReference type="Proteomes" id="UP001501577">
    <property type="component" value="Unassembled WGS sequence"/>
</dbReference>
<organism evidence="1 2">
    <name type="scientific">Tetragenococcus solitarius</name>
    <dbReference type="NCBI Taxonomy" id="71453"/>
    <lineage>
        <taxon>Bacteria</taxon>
        <taxon>Bacillati</taxon>
        <taxon>Bacillota</taxon>
        <taxon>Bacilli</taxon>
        <taxon>Lactobacillales</taxon>
        <taxon>Enterococcaceae</taxon>
        <taxon>Tetragenococcus</taxon>
    </lineage>
</organism>
<keyword evidence="2" id="KW-1185">Reference proteome</keyword>
<reference evidence="2" key="1">
    <citation type="journal article" date="2019" name="Int. J. Syst. Evol. Microbiol.">
        <title>The Global Catalogue of Microorganisms (GCM) 10K type strain sequencing project: providing services to taxonomists for standard genome sequencing and annotation.</title>
        <authorList>
            <consortium name="The Broad Institute Genomics Platform"/>
            <consortium name="The Broad Institute Genome Sequencing Center for Infectious Disease"/>
            <person name="Wu L."/>
            <person name="Ma J."/>
        </authorList>
    </citation>
    <scope>NUCLEOTIDE SEQUENCE [LARGE SCALE GENOMIC DNA]</scope>
    <source>
        <strain evidence="2">JCM 8736</strain>
    </source>
</reference>
<proteinExistence type="predicted"/>
<name>A0ABP6KUM9_9ENTE</name>
<dbReference type="EMBL" id="BAAAXQ010000063">
    <property type="protein sequence ID" value="GAA3021590.1"/>
    <property type="molecule type" value="Genomic_DNA"/>
</dbReference>
<accession>A0ABP6KUM9</accession>